<dbReference type="InterPro" id="IPR000477">
    <property type="entry name" value="RT_dom"/>
</dbReference>
<dbReference type="STRING" id="67767.A0A0J7NAU6"/>
<keyword evidence="2" id="KW-0540">Nuclease</keyword>
<sequence length="196" mass="22124">MEQDFKKNKSREVYKAVNLFKKRGLKHGDGLAPILFNLALEYVIRKAQIDVGSTIMNKSVQLTGYADDIDILGRSVCSIKEAFLNLEEAAKEIGLKVNAEKTKAERLQWGGHIQRIQDGRIPQKILEGQPGGKRPVGKPRAKWEDGMEADAREILGFSWRGVSGDRDAWRRRIGKAKADLSCSVIGRKRRKFFKNS</sequence>
<dbReference type="PANTHER" id="PTHR47027:SF29">
    <property type="entry name" value="C2H2-TYPE DOMAIN-CONTAINING PROTEIN"/>
    <property type="match status" value="1"/>
</dbReference>
<dbReference type="EMBL" id="LBMM01007437">
    <property type="protein sequence ID" value="KMQ89730.1"/>
    <property type="molecule type" value="Genomic_DNA"/>
</dbReference>
<dbReference type="GO" id="GO:0004519">
    <property type="term" value="F:endonuclease activity"/>
    <property type="evidence" value="ECO:0007669"/>
    <property type="project" value="UniProtKB-KW"/>
</dbReference>
<proteinExistence type="predicted"/>
<protein>
    <submittedName>
        <fullName evidence="2">Endonuclease-reverse transcriptase</fullName>
    </submittedName>
</protein>
<dbReference type="PANTHER" id="PTHR47027">
    <property type="entry name" value="REVERSE TRANSCRIPTASE DOMAIN-CONTAINING PROTEIN"/>
    <property type="match status" value="1"/>
</dbReference>
<keyword evidence="2" id="KW-0695">RNA-directed DNA polymerase</keyword>
<feature type="domain" description="Reverse transcriptase" evidence="1">
    <location>
        <begin position="1"/>
        <end position="164"/>
    </location>
</feature>
<evidence type="ECO:0000259" key="1">
    <source>
        <dbReference type="PROSITE" id="PS50878"/>
    </source>
</evidence>
<organism evidence="2 3">
    <name type="scientific">Lasius niger</name>
    <name type="common">Black garden ant</name>
    <dbReference type="NCBI Taxonomy" id="67767"/>
    <lineage>
        <taxon>Eukaryota</taxon>
        <taxon>Metazoa</taxon>
        <taxon>Ecdysozoa</taxon>
        <taxon>Arthropoda</taxon>
        <taxon>Hexapoda</taxon>
        <taxon>Insecta</taxon>
        <taxon>Pterygota</taxon>
        <taxon>Neoptera</taxon>
        <taxon>Endopterygota</taxon>
        <taxon>Hymenoptera</taxon>
        <taxon>Apocrita</taxon>
        <taxon>Aculeata</taxon>
        <taxon>Formicoidea</taxon>
        <taxon>Formicidae</taxon>
        <taxon>Formicinae</taxon>
        <taxon>Lasius</taxon>
        <taxon>Lasius</taxon>
    </lineage>
</organism>
<keyword evidence="2" id="KW-0378">Hydrolase</keyword>
<dbReference type="OrthoDB" id="8197512at2759"/>
<keyword evidence="2" id="KW-0808">Transferase</keyword>
<dbReference type="PaxDb" id="67767-A0A0J7NAU6"/>
<dbReference type="AlphaFoldDB" id="A0A0J7NAU6"/>
<dbReference type="GO" id="GO:0003964">
    <property type="term" value="F:RNA-directed DNA polymerase activity"/>
    <property type="evidence" value="ECO:0007669"/>
    <property type="project" value="UniProtKB-KW"/>
</dbReference>
<accession>A0A0J7NAU6</accession>
<reference evidence="2 3" key="1">
    <citation type="submission" date="2015-04" db="EMBL/GenBank/DDBJ databases">
        <title>Lasius niger genome sequencing.</title>
        <authorList>
            <person name="Konorov E.A."/>
            <person name="Nikitin M.A."/>
            <person name="Kirill M.V."/>
            <person name="Chang P."/>
        </authorList>
    </citation>
    <scope>NUCLEOTIDE SEQUENCE [LARGE SCALE GENOMIC DNA]</scope>
    <source>
        <tissue evidence="2">Whole</tissue>
    </source>
</reference>
<keyword evidence="3" id="KW-1185">Reference proteome</keyword>
<keyword evidence="2" id="KW-0255">Endonuclease</keyword>
<dbReference type="PROSITE" id="PS50878">
    <property type="entry name" value="RT_POL"/>
    <property type="match status" value="1"/>
</dbReference>
<keyword evidence="2" id="KW-0548">Nucleotidyltransferase</keyword>
<evidence type="ECO:0000313" key="3">
    <source>
        <dbReference type="Proteomes" id="UP000036403"/>
    </source>
</evidence>
<dbReference type="Pfam" id="PF00078">
    <property type="entry name" value="RVT_1"/>
    <property type="match status" value="1"/>
</dbReference>
<dbReference type="Proteomes" id="UP000036403">
    <property type="component" value="Unassembled WGS sequence"/>
</dbReference>
<evidence type="ECO:0000313" key="2">
    <source>
        <dbReference type="EMBL" id="KMQ89730.1"/>
    </source>
</evidence>
<comment type="caution">
    <text evidence="2">The sequence shown here is derived from an EMBL/GenBank/DDBJ whole genome shotgun (WGS) entry which is preliminary data.</text>
</comment>
<gene>
    <name evidence="2" type="ORF">RF55_10609</name>
</gene>
<name>A0A0J7NAU6_LASNI</name>